<protein>
    <submittedName>
        <fullName evidence="1">Uncharacterized protein</fullName>
    </submittedName>
</protein>
<sequence length="46" mass="5341">MRAMEHDSKLIIYKGMIQYILDSTHYTLKHIAQLSNASVDNIRAIH</sequence>
<dbReference type="Proteomes" id="UP000630149">
    <property type="component" value="Unassembled WGS sequence"/>
</dbReference>
<name>A0A917JWD3_9GAMM</name>
<gene>
    <name evidence="1" type="ORF">GCM10007966_15590</name>
</gene>
<reference evidence="1" key="2">
    <citation type="submission" date="2020-09" db="EMBL/GenBank/DDBJ databases">
        <authorList>
            <person name="Sun Q."/>
            <person name="Ohkuma M."/>
        </authorList>
    </citation>
    <scope>NUCLEOTIDE SEQUENCE</scope>
    <source>
        <strain evidence="1">JCM 13919</strain>
    </source>
</reference>
<dbReference type="EMBL" id="BMOB01000006">
    <property type="protein sequence ID" value="GGI87720.1"/>
    <property type="molecule type" value="Genomic_DNA"/>
</dbReference>
<evidence type="ECO:0000313" key="2">
    <source>
        <dbReference type="Proteomes" id="UP000630149"/>
    </source>
</evidence>
<organism evidence="1 2">
    <name type="scientific">Legionella impletisoli</name>
    <dbReference type="NCBI Taxonomy" id="343510"/>
    <lineage>
        <taxon>Bacteria</taxon>
        <taxon>Pseudomonadati</taxon>
        <taxon>Pseudomonadota</taxon>
        <taxon>Gammaproteobacteria</taxon>
        <taxon>Legionellales</taxon>
        <taxon>Legionellaceae</taxon>
        <taxon>Legionella</taxon>
    </lineage>
</organism>
<comment type="caution">
    <text evidence="1">The sequence shown here is derived from an EMBL/GenBank/DDBJ whole genome shotgun (WGS) entry which is preliminary data.</text>
</comment>
<accession>A0A917JWD3</accession>
<reference evidence="1" key="1">
    <citation type="journal article" date="2014" name="Int. J. Syst. Evol. Microbiol.">
        <title>Complete genome sequence of Corynebacterium casei LMG S-19264T (=DSM 44701T), isolated from a smear-ripened cheese.</title>
        <authorList>
            <consortium name="US DOE Joint Genome Institute (JGI-PGF)"/>
            <person name="Walter F."/>
            <person name="Albersmeier A."/>
            <person name="Kalinowski J."/>
            <person name="Ruckert C."/>
        </authorList>
    </citation>
    <scope>NUCLEOTIDE SEQUENCE</scope>
    <source>
        <strain evidence="1">JCM 13919</strain>
    </source>
</reference>
<dbReference type="AlphaFoldDB" id="A0A917JWD3"/>
<proteinExistence type="predicted"/>
<evidence type="ECO:0000313" key="1">
    <source>
        <dbReference type="EMBL" id="GGI87720.1"/>
    </source>
</evidence>
<keyword evidence="2" id="KW-1185">Reference proteome</keyword>